<protein>
    <submittedName>
        <fullName evidence="1">Uncharacterized protein</fullName>
    </submittedName>
</protein>
<reference evidence="2" key="1">
    <citation type="journal article" date="2019" name="Int. J. Syst. Evol. Microbiol.">
        <title>The Global Catalogue of Microorganisms (GCM) 10K type strain sequencing project: providing services to taxonomists for standard genome sequencing and annotation.</title>
        <authorList>
            <consortium name="The Broad Institute Genomics Platform"/>
            <consortium name="The Broad Institute Genome Sequencing Center for Infectious Disease"/>
            <person name="Wu L."/>
            <person name="Ma J."/>
        </authorList>
    </citation>
    <scope>NUCLEOTIDE SEQUENCE [LARGE SCALE GENOMIC DNA]</scope>
    <source>
        <strain evidence="2">CGMCC 1.12770</strain>
    </source>
</reference>
<comment type="caution">
    <text evidence="1">The sequence shown here is derived from an EMBL/GenBank/DDBJ whole genome shotgun (WGS) entry which is preliminary data.</text>
</comment>
<dbReference type="EMBL" id="BMFU01000003">
    <property type="protein sequence ID" value="GGH53823.1"/>
    <property type="molecule type" value="Genomic_DNA"/>
</dbReference>
<dbReference type="Proteomes" id="UP000652153">
    <property type="component" value="Unassembled WGS sequence"/>
</dbReference>
<keyword evidence="2" id="KW-1185">Reference proteome</keyword>
<proteinExistence type="predicted"/>
<gene>
    <name evidence="1" type="ORF">GCM10008014_21880</name>
</gene>
<sequence>MQSKSTCRNTVRSSVLVALRCFYLRISRKKIKTLFPVSYQDHREFMDYQGKEDGSKTAVIKIKGVKLKHLCDLAASLMVSTVLP</sequence>
<name>A0ABQ1Z8K6_9BACL</name>
<accession>A0ABQ1Z8K6</accession>
<evidence type="ECO:0000313" key="2">
    <source>
        <dbReference type="Proteomes" id="UP000652153"/>
    </source>
</evidence>
<organism evidence="1 2">
    <name type="scientific">Paenibacillus silvae</name>
    <dbReference type="NCBI Taxonomy" id="1325358"/>
    <lineage>
        <taxon>Bacteria</taxon>
        <taxon>Bacillati</taxon>
        <taxon>Bacillota</taxon>
        <taxon>Bacilli</taxon>
        <taxon>Bacillales</taxon>
        <taxon>Paenibacillaceae</taxon>
        <taxon>Paenibacillus</taxon>
    </lineage>
</organism>
<evidence type="ECO:0000313" key="1">
    <source>
        <dbReference type="EMBL" id="GGH53823.1"/>
    </source>
</evidence>